<dbReference type="SUPFAM" id="SSF55874">
    <property type="entry name" value="ATPase domain of HSP90 chaperone/DNA topoisomerase II/histidine kinase"/>
    <property type="match status" value="1"/>
</dbReference>
<comment type="caution">
    <text evidence="4">The sequence shown here is derived from an EMBL/GenBank/DDBJ whole genome shotgun (WGS) entry which is preliminary data.</text>
</comment>
<proteinExistence type="predicted"/>
<gene>
    <name evidence="4" type="ORF">OKJ99_13330</name>
</gene>
<dbReference type="CDD" id="cd16936">
    <property type="entry name" value="HATPase_RsbW-like"/>
    <property type="match status" value="1"/>
</dbReference>
<organism evidence="4 5">
    <name type="scientific">Streptomyces endophyticus</name>
    <dbReference type="NCBI Taxonomy" id="714166"/>
    <lineage>
        <taxon>Bacteria</taxon>
        <taxon>Bacillati</taxon>
        <taxon>Actinomycetota</taxon>
        <taxon>Actinomycetes</taxon>
        <taxon>Kitasatosporales</taxon>
        <taxon>Streptomycetaceae</taxon>
        <taxon>Streptomyces</taxon>
    </lineage>
</organism>
<dbReference type="EMBL" id="JAOZYC010000094">
    <property type="protein sequence ID" value="MEB8338481.1"/>
    <property type="molecule type" value="Genomic_DNA"/>
</dbReference>
<dbReference type="Proteomes" id="UP001354931">
    <property type="component" value="Unassembled WGS sequence"/>
</dbReference>
<dbReference type="NCBIfam" id="NF041045">
    <property type="entry name" value="RsbA_anti_sig"/>
    <property type="match status" value="1"/>
</dbReference>
<keyword evidence="4" id="KW-0418">Kinase</keyword>
<dbReference type="RefSeq" id="WP_326016277.1">
    <property type="nucleotide sequence ID" value="NZ_JAOZYC010000094.1"/>
</dbReference>
<evidence type="ECO:0000256" key="1">
    <source>
        <dbReference type="ARBA" id="ARBA00022527"/>
    </source>
</evidence>
<dbReference type="Pfam" id="PF14417">
    <property type="entry name" value="MEDS"/>
    <property type="match status" value="1"/>
</dbReference>
<sequence>MTIDEIIEALARLGPAEGPGFDEPLVHQHQAVLYDGMPEFLAGTVPHLREGIEAGAPTLAVAPAREADALREALGQDAPAVQFLHPLDVYTNPVRAMAAISAVARTLGPRPAWVVATDDWERYPDPIEWVRYEALLNVSFPNQPFHSLCCYDTSVVTSEVVDHVRRTHPEVFEGEALRDSPVYGDQTALLKDLDRRSLPASPHTAASMRILPADLHAVRAFVAEQARGCGVTGDALHNLLVAVTEVATNAIRHGDAPVTLRTWPDKGLICEITDSGDWQPDAHLSWDPPDSAADAGFGLWGAGMLCDTVQVRPGAKGTTVRLRTCA</sequence>
<dbReference type="PANTHER" id="PTHR35526:SF3">
    <property type="entry name" value="ANTI-SIGMA-F FACTOR RSBW"/>
    <property type="match status" value="1"/>
</dbReference>
<reference evidence="4 5" key="1">
    <citation type="submission" date="2022-10" db="EMBL/GenBank/DDBJ databases">
        <authorList>
            <person name="Xie J."/>
            <person name="Shen N."/>
        </authorList>
    </citation>
    <scope>NUCLEOTIDE SEQUENCE [LARGE SCALE GENOMIC DNA]</scope>
    <source>
        <strain evidence="4 5">YIM65594</strain>
    </source>
</reference>
<dbReference type="GO" id="GO:0016301">
    <property type="term" value="F:kinase activity"/>
    <property type="evidence" value="ECO:0007669"/>
    <property type="project" value="UniProtKB-KW"/>
</dbReference>
<evidence type="ECO:0000259" key="2">
    <source>
        <dbReference type="Pfam" id="PF13581"/>
    </source>
</evidence>
<evidence type="ECO:0000313" key="4">
    <source>
        <dbReference type="EMBL" id="MEB8338481.1"/>
    </source>
</evidence>
<evidence type="ECO:0000259" key="3">
    <source>
        <dbReference type="Pfam" id="PF14417"/>
    </source>
</evidence>
<name>A0ABU6F3A2_9ACTN</name>
<keyword evidence="5" id="KW-1185">Reference proteome</keyword>
<dbReference type="Gene3D" id="3.30.565.10">
    <property type="entry name" value="Histidine kinase-like ATPase, C-terminal domain"/>
    <property type="match status" value="1"/>
</dbReference>
<dbReference type="InterPro" id="IPR003594">
    <property type="entry name" value="HATPase_dom"/>
</dbReference>
<evidence type="ECO:0000313" key="5">
    <source>
        <dbReference type="Proteomes" id="UP001354931"/>
    </source>
</evidence>
<accession>A0ABU6F3A2</accession>
<dbReference type="PANTHER" id="PTHR35526">
    <property type="entry name" value="ANTI-SIGMA-F FACTOR RSBW-RELATED"/>
    <property type="match status" value="1"/>
</dbReference>
<keyword evidence="1" id="KW-0723">Serine/threonine-protein kinase</keyword>
<dbReference type="Pfam" id="PF13581">
    <property type="entry name" value="HATPase_c_2"/>
    <property type="match status" value="1"/>
</dbReference>
<dbReference type="InterPro" id="IPR050267">
    <property type="entry name" value="Anti-sigma-factor_SerPK"/>
</dbReference>
<feature type="domain" description="MEDS" evidence="3">
    <location>
        <begin position="29"/>
        <end position="169"/>
    </location>
</feature>
<dbReference type="InterPro" id="IPR047718">
    <property type="entry name" value="RsbA-like_anti_sig"/>
</dbReference>
<keyword evidence="4" id="KW-0808">Transferase</keyword>
<dbReference type="InterPro" id="IPR025847">
    <property type="entry name" value="MEDS_domain"/>
</dbReference>
<feature type="domain" description="Histidine kinase/HSP90-like ATPase" evidence="2">
    <location>
        <begin position="211"/>
        <end position="323"/>
    </location>
</feature>
<dbReference type="InterPro" id="IPR036890">
    <property type="entry name" value="HATPase_C_sf"/>
</dbReference>
<protein>
    <submittedName>
        <fullName evidence="4">Sensor histidine kinase</fullName>
    </submittedName>
</protein>